<dbReference type="InterPro" id="IPR038109">
    <property type="entry name" value="DNA_bind_recomb_sf"/>
</dbReference>
<sequence length="451" mass="51402">MSFAGATVNGLGDSPGKRAAVYARFSEKGQRETSIDDQLKECSEAANKNGWVILKEFERFDKARSGKSLVGRRGLLELVELAGQKPRPFDVLIFHSTSRAGRNLSDMLPLIDLLIFYGIELYFVDNDLRSTNPMFRDLFIMYGRNDEHYSKQVGHNVKRGQRGRVLNGFIGCARTYGYKNVPVEDRVEKHVYGRPKVHGVNYEINPEEEKVVVRAFTMCARGISASQIAKTFNREGIPAPLDGKKGKRRVWHVGTVIRLLTNTKYIGVHVYNKRQQVRNPKTGTVLMVPRPESEWVTVPKPEWRIVSDELWHAAQAKLRHKKFNGRRRGGFNRSDRSRLYIFSGTMKCRPCGGKINIVQAKKEDPLYGCHRHRFNGTCDNALQVSQVLLEERLLAALAANLESPEIRKVIVEEFRRRCKMPWMRTRQACGTRMLSMTCGVGRRSSCRSATI</sequence>
<dbReference type="InterPro" id="IPR050639">
    <property type="entry name" value="SSR_resolvase"/>
</dbReference>
<dbReference type="Pfam" id="PF13408">
    <property type="entry name" value="Zn_ribbon_recom"/>
    <property type="match status" value="1"/>
</dbReference>
<feature type="domain" description="Resolvase/invertase-type recombinase catalytic" evidence="1">
    <location>
        <begin position="18"/>
        <end position="168"/>
    </location>
</feature>
<protein>
    <submittedName>
        <fullName evidence="3">Recombinase family protein</fullName>
    </submittedName>
</protein>
<dbReference type="AlphaFoldDB" id="A0A7G8BHH6"/>
<dbReference type="PANTHER" id="PTHR30461">
    <property type="entry name" value="DNA-INVERTASE FROM LAMBDOID PROPHAGE"/>
    <property type="match status" value="1"/>
</dbReference>
<name>A0A7G8BHH6_9BACT</name>
<dbReference type="SMART" id="SM00857">
    <property type="entry name" value="Resolvase"/>
    <property type="match status" value="1"/>
</dbReference>
<dbReference type="PROSITE" id="PS51736">
    <property type="entry name" value="RECOMBINASES_3"/>
    <property type="match status" value="1"/>
</dbReference>
<evidence type="ECO:0000259" key="2">
    <source>
        <dbReference type="PROSITE" id="PS51737"/>
    </source>
</evidence>
<dbReference type="EMBL" id="CP060394">
    <property type="protein sequence ID" value="QNI31996.1"/>
    <property type="molecule type" value="Genomic_DNA"/>
</dbReference>
<gene>
    <name evidence="3" type="ORF">H7849_23780</name>
</gene>
<dbReference type="RefSeq" id="WP_186742953.1">
    <property type="nucleotide sequence ID" value="NZ_CP060394.1"/>
</dbReference>
<keyword evidence="4" id="KW-1185">Reference proteome</keyword>
<dbReference type="GO" id="GO:0003677">
    <property type="term" value="F:DNA binding"/>
    <property type="evidence" value="ECO:0007669"/>
    <property type="project" value="InterPro"/>
</dbReference>
<organism evidence="3 4">
    <name type="scientific">Alloacidobacterium dinghuense</name>
    <dbReference type="NCBI Taxonomy" id="2763107"/>
    <lineage>
        <taxon>Bacteria</taxon>
        <taxon>Pseudomonadati</taxon>
        <taxon>Acidobacteriota</taxon>
        <taxon>Terriglobia</taxon>
        <taxon>Terriglobales</taxon>
        <taxon>Acidobacteriaceae</taxon>
        <taxon>Alloacidobacterium</taxon>
    </lineage>
</organism>
<dbReference type="Proteomes" id="UP000515312">
    <property type="component" value="Chromosome"/>
</dbReference>
<dbReference type="KEGG" id="adin:H7849_23780"/>
<proteinExistence type="predicted"/>
<dbReference type="Gene3D" id="3.90.1750.20">
    <property type="entry name" value="Putative Large Serine Recombinase, Chain B, Domain 2"/>
    <property type="match status" value="1"/>
</dbReference>
<dbReference type="PANTHER" id="PTHR30461:SF23">
    <property type="entry name" value="DNA RECOMBINASE-RELATED"/>
    <property type="match status" value="1"/>
</dbReference>
<accession>A0A7G8BHH6</accession>
<dbReference type="InterPro" id="IPR036162">
    <property type="entry name" value="Resolvase-like_N_sf"/>
</dbReference>
<dbReference type="PROSITE" id="PS51737">
    <property type="entry name" value="RECOMBINASE_DNA_BIND"/>
    <property type="match status" value="1"/>
</dbReference>
<dbReference type="InterPro" id="IPR011109">
    <property type="entry name" value="DNA_bind_recombinase_dom"/>
</dbReference>
<evidence type="ECO:0000259" key="1">
    <source>
        <dbReference type="PROSITE" id="PS51736"/>
    </source>
</evidence>
<dbReference type="Pfam" id="PF07508">
    <property type="entry name" value="Recombinase"/>
    <property type="match status" value="1"/>
</dbReference>
<evidence type="ECO:0000313" key="3">
    <source>
        <dbReference type="EMBL" id="QNI31996.1"/>
    </source>
</evidence>
<feature type="domain" description="Recombinase" evidence="2">
    <location>
        <begin position="175"/>
        <end position="324"/>
    </location>
</feature>
<dbReference type="Gene3D" id="3.40.50.1390">
    <property type="entry name" value="Resolvase, N-terminal catalytic domain"/>
    <property type="match status" value="1"/>
</dbReference>
<dbReference type="GO" id="GO:0000150">
    <property type="term" value="F:DNA strand exchange activity"/>
    <property type="evidence" value="ECO:0007669"/>
    <property type="project" value="InterPro"/>
</dbReference>
<reference evidence="3 4" key="1">
    <citation type="submission" date="2020-08" db="EMBL/GenBank/DDBJ databases">
        <title>Edaphobacter telluris sp. nov. and Acidobacterium dinghuensis sp. nov., two acidobacteria isolated from forest soil.</title>
        <authorList>
            <person name="Fu J."/>
            <person name="Qiu L."/>
        </authorList>
    </citation>
    <scope>NUCLEOTIDE SEQUENCE [LARGE SCALE GENOMIC DNA]</scope>
    <source>
        <strain evidence="3">4Y35</strain>
    </source>
</reference>
<dbReference type="SUPFAM" id="SSF53041">
    <property type="entry name" value="Resolvase-like"/>
    <property type="match status" value="1"/>
</dbReference>
<dbReference type="InterPro" id="IPR025827">
    <property type="entry name" value="Zn_ribbon_recom_dom"/>
</dbReference>
<dbReference type="Pfam" id="PF00239">
    <property type="entry name" value="Resolvase"/>
    <property type="match status" value="1"/>
</dbReference>
<evidence type="ECO:0000313" key="4">
    <source>
        <dbReference type="Proteomes" id="UP000515312"/>
    </source>
</evidence>
<dbReference type="InterPro" id="IPR006119">
    <property type="entry name" value="Resolv_N"/>
</dbReference>
<dbReference type="CDD" id="cd00338">
    <property type="entry name" value="Ser_Recombinase"/>
    <property type="match status" value="1"/>
</dbReference>